<dbReference type="Proteomes" id="UP000050761">
    <property type="component" value="Unassembled WGS sequence"/>
</dbReference>
<keyword evidence="2" id="KW-0804">Transcription</keyword>
<evidence type="ECO:0000313" key="7">
    <source>
        <dbReference type="WBParaSite" id="HPBE_0001819901-mRNA-1"/>
    </source>
</evidence>
<evidence type="ECO:0000256" key="3">
    <source>
        <dbReference type="ARBA" id="ARBA00023170"/>
    </source>
</evidence>
<sequence>YCDAPEESLYISTPNCSIDISLEEALHFPQKISSRLPTNSTRQITVSNLKTMWCRQVAHYFEWVSGIPELRLMGMRERVSLSKLFLSAIPSFVFRSDPGYVRFTESGFTTATLPLDFRLFNYMNALTDVIQRNIVTVFREISITREEFLFMKLILMFDRKSSLTYHKILVLIESQGYRIGHKGCA</sequence>
<keyword evidence="6" id="KW-1185">Reference proteome</keyword>
<reference evidence="7" key="2">
    <citation type="submission" date="2019-09" db="UniProtKB">
        <authorList>
            <consortium name="WormBaseParasite"/>
        </authorList>
    </citation>
    <scope>IDENTIFICATION</scope>
</reference>
<reference evidence="5 6" key="1">
    <citation type="submission" date="2018-11" db="EMBL/GenBank/DDBJ databases">
        <authorList>
            <consortium name="Pathogen Informatics"/>
        </authorList>
    </citation>
    <scope>NUCLEOTIDE SEQUENCE [LARGE SCALE GENOMIC DNA]</scope>
</reference>
<protein>
    <submittedName>
        <fullName evidence="7">NR LBD domain-containing protein</fullName>
    </submittedName>
</protein>
<evidence type="ECO:0000256" key="2">
    <source>
        <dbReference type="ARBA" id="ARBA00023163"/>
    </source>
</evidence>
<evidence type="ECO:0000259" key="4">
    <source>
        <dbReference type="Pfam" id="PF00104"/>
    </source>
</evidence>
<dbReference type="AlphaFoldDB" id="A0A183G8J8"/>
<feature type="domain" description="NR LBD" evidence="4">
    <location>
        <begin position="38"/>
        <end position="158"/>
    </location>
</feature>
<dbReference type="WBParaSite" id="HPBE_0001819901-mRNA-1">
    <property type="protein sequence ID" value="HPBE_0001819901-mRNA-1"/>
    <property type="gene ID" value="HPBE_0001819901"/>
</dbReference>
<dbReference type="PANTHER" id="PTHR47630">
    <property type="entry name" value="NUCLEAR HORMONE RECEPTOR FAMILY-RELATED-RELATED"/>
    <property type="match status" value="1"/>
</dbReference>
<accession>A0A3P8BMN5</accession>
<accession>A0A183G8J8</accession>
<keyword evidence="1" id="KW-0805">Transcription regulation</keyword>
<dbReference type="Gene3D" id="1.10.565.10">
    <property type="entry name" value="Retinoid X Receptor"/>
    <property type="match status" value="1"/>
</dbReference>
<name>A0A183G8J8_HELPZ</name>
<proteinExistence type="predicted"/>
<dbReference type="OrthoDB" id="5807102at2759"/>
<keyword evidence="3" id="KW-0675">Receptor</keyword>
<dbReference type="InterPro" id="IPR052499">
    <property type="entry name" value="C.elegans_NHRs"/>
</dbReference>
<dbReference type="InterPro" id="IPR000536">
    <property type="entry name" value="Nucl_hrmn_rcpt_lig-bd"/>
</dbReference>
<dbReference type="EMBL" id="UZAH01030530">
    <property type="protein sequence ID" value="VDP10858.1"/>
    <property type="molecule type" value="Genomic_DNA"/>
</dbReference>
<dbReference type="Pfam" id="PF00104">
    <property type="entry name" value="Hormone_recep"/>
    <property type="match status" value="1"/>
</dbReference>
<organism evidence="6 7">
    <name type="scientific">Heligmosomoides polygyrus</name>
    <name type="common">Parasitic roundworm</name>
    <dbReference type="NCBI Taxonomy" id="6339"/>
    <lineage>
        <taxon>Eukaryota</taxon>
        <taxon>Metazoa</taxon>
        <taxon>Ecdysozoa</taxon>
        <taxon>Nematoda</taxon>
        <taxon>Chromadorea</taxon>
        <taxon>Rhabditida</taxon>
        <taxon>Rhabditina</taxon>
        <taxon>Rhabditomorpha</taxon>
        <taxon>Strongyloidea</taxon>
        <taxon>Heligmosomidae</taxon>
        <taxon>Heligmosomoides</taxon>
    </lineage>
</organism>
<dbReference type="SUPFAM" id="SSF48508">
    <property type="entry name" value="Nuclear receptor ligand-binding domain"/>
    <property type="match status" value="1"/>
</dbReference>
<dbReference type="PANTHER" id="PTHR47630:SF5">
    <property type="entry name" value="NR LBD DOMAIN-CONTAINING PROTEIN"/>
    <property type="match status" value="1"/>
</dbReference>
<gene>
    <name evidence="5" type="ORF">HPBE_LOCUS18198</name>
</gene>
<evidence type="ECO:0000313" key="6">
    <source>
        <dbReference type="Proteomes" id="UP000050761"/>
    </source>
</evidence>
<evidence type="ECO:0000313" key="5">
    <source>
        <dbReference type="EMBL" id="VDP10858.1"/>
    </source>
</evidence>
<dbReference type="InterPro" id="IPR035500">
    <property type="entry name" value="NHR-like_dom_sf"/>
</dbReference>
<evidence type="ECO:0000256" key="1">
    <source>
        <dbReference type="ARBA" id="ARBA00023015"/>
    </source>
</evidence>